<protein>
    <submittedName>
        <fullName evidence="2">Uncharacterized protein</fullName>
    </submittedName>
</protein>
<dbReference type="EMBL" id="CM017873">
    <property type="protein sequence ID" value="KAG1331731.1"/>
    <property type="molecule type" value="Genomic_DNA"/>
</dbReference>
<dbReference type="Proteomes" id="UP000797356">
    <property type="component" value="Chromosome 2"/>
</dbReference>
<proteinExistence type="predicted"/>
<feature type="region of interest" description="Disordered" evidence="1">
    <location>
        <begin position="252"/>
        <end position="271"/>
    </location>
</feature>
<reference evidence="2" key="1">
    <citation type="journal article" date="2017" name="Gigascience">
        <title>The genome draft of coconut (Cocos nucifera).</title>
        <authorList>
            <person name="Xiao Y."/>
            <person name="Xu P."/>
            <person name="Fan H."/>
            <person name="Baudouin L."/>
            <person name="Xia W."/>
            <person name="Bocs S."/>
            <person name="Xu J."/>
            <person name="Li Q."/>
            <person name="Guo A."/>
            <person name="Zhou L."/>
            <person name="Li J."/>
            <person name="Wu Y."/>
            <person name="Ma Z."/>
            <person name="Armero A."/>
            <person name="Issali A.E."/>
            <person name="Liu N."/>
            <person name="Peng M."/>
            <person name="Yang Y."/>
        </authorList>
    </citation>
    <scope>NUCLEOTIDE SEQUENCE</scope>
    <source>
        <tissue evidence="2">Spear leaf of Hainan Tall coconut</tissue>
    </source>
</reference>
<comment type="caution">
    <text evidence="2">The sequence shown here is derived from an EMBL/GenBank/DDBJ whole genome shotgun (WGS) entry which is preliminary data.</text>
</comment>
<reference evidence="2" key="2">
    <citation type="submission" date="2019-07" db="EMBL/GenBank/DDBJ databases">
        <authorList>
            <person name="Yang Y."/>
            <person name="Bocs S."/>
            <person name="Baudouin L."/>
        </authorList>
    </citation>
    <scope>NUCLEOTIDE SEQUENCE</scope>
    <source>
        <tissue evidence="2">Spear leaf of Hainan Tall coconut</tissue>
    </source>
</reference>
<accession>A0A8K0MXJ6</accession>
<gene>
    <name evidence="2" type="ORF">COCNU_02G016990</name>
</gene>
<evidence type="ECO:0000313" key="3">
    <source>
        <dbReference type="Proteomes" id="UP000797356"/>
    </source>
</evidence>
<dbReference type="AlphaFoldDB" id="A0A8K0MXJ6"/>
<evidence type="ECO:0000256" key="1">
    <source>
        <dbReference type="SAM" id="MobiDB-lite"/>
    </source>
</evidence>
<organism evidence="2 3">
    <name type="scientific">Cocos nucifera</name>
    <name type="common">Coconut palm</name>
    <dbReference type="NCBI Taxonomy" id="13894"/>
    <lineage>
        <taxon>Eukaryota</taxon>
        <taxon>Viridiplantae</taxon>
        <taxon>Streptophyta</taxon>
        <taxon>Embryophyta</taxon>
        <taxon>Tracheophyta</taxon>
        <taxon>Spermatophyta</taxon>
        <taxon>Magnoliopsida</taxon>
        <taxon>Liliopsida</taxon>
        <taxon>Arecaceae</taxon>
        <taxon>Arecoideae</taxon>
        <taxon>Cocoseae</taxon>
        <taxon>Attaleinae</taxon>
        <taxon>Cocos</taxon>
    </lineage>
</organism>
<keyword evidence="3" id="KW-1185">Reference proteome</keyword>
<name>A0A8K0MXJ6_COCNU</name>
<evidence type="ECO:0000313" key="2">
    <source>
        <dbReference type="EMBL" id="KAG1331731.1"/>
    </source>
</evidence>
<sequence length="271" mass="30530">MECFQILWKHKIPALKQLLSKQTLFNMGLSPTDPKEMSPEDLEKLRKGLAKKQKDDDLDKIRIVKFHKQQKEAITTAIRMCHYMAAFTNTIRDFHDETRSMRKKCKEAEAVVDESKKVATQAKLIVEEAEVQHLMLSQVEDELASKKKKVAKAKEKEVESKKKMERKVVEVGHLAIEAFRGLKELNDEKIGFSLEAFAVGQEECRQKIFAHFSNLDFFFLKEGTFSKDDQQASSSVGADDLHAEALTLVASPGAEGSTPHVDVAPNSSIGP</sequence>